<dbReference type="GO" id="GO:0016757">
    <property type="term" value="F:glycosyltransferase activity"/>
    <property type="evidence" value="ECO:0007669"/>
    <property type="project" value="UniProtKB-KW"/>
</dbReference>
<accession>A0ABY8R3B7</accession>
<dbReference type="EMBL" id="CP124685">
    <property type="protein sequence ID" value="WGX75207.1"/>
    <property type="molecule type" value="Genomic_DNA"/>
</dbReference>
<dbReference type="InterPro" id="IPR029044">
    <property type="entry name" value="Nucleotide-diphossugar_trans"/>
</dbReference>
<gene>
    <name evidence="2" type="ORF">QJS64_14265</name>
</gene>
<dbReference type="Pfam" id="PF00535">
    <property type="entry name" value="Glycos_transf_2"/>
    <property type="match status" value="1"/>
</dbReference>
<evidence type="ECO:0000313" key="2">
    <source>
        <dbReference type="EMBL" id="WGX75207.1"/>
    </source>
</evidence>
<dbReference type="EC" id="2.4.-.-" evidence="2"/>
<organism evidence="2 3">
    <name type="scientific">Paraclostridium bifermentans</name>
    <name type="common">Clostridium bifermentans</name>
    <dbReference type="NCBI Taxonomy" id="1490"/>
    <lineage>
        <taxon>Bacteria</taxon>
        <taxon>Bacillati</taxon>
        <taxon>Bacillota</taxon>
        <taxon>Clostridia</taxon>
        <taxon>Peptostreptococcales</taxon>
        <taxon>Peptostreptococcaceae</taxon>
        <taxon>Paraclostridium</taxon>
    </lineage>
</organism>
<keyword evidence="2" id="KW-0808">Transferase</keyword>
<feature type="domain" description="Glycosyltransferase 2-like" evidence="1">
    <location>
        <begin position="11"/>
        <end position="91"/>
    </location>
</feature>
<sequence length="92" mass="10567">MKFSRIDGLVSIVISNYNNENYILECLDSILNQSYENIEIIVVDDKSTDDSVPKIKNWIIKNKNSFRDDNYIKLIELPKNVGFSGAVTYGLF</sequence>
<dbReference type="Gene3D" id="3.90.550.10">
    <property type="entry name" value="Spore Coat Polysaccharide Biosynthesis Protein SpsA, Chain A"/>
    <property type="match status" value="1"/>
</dbReference>
<proteinExistence type="predicted"/>
<dbReference type="InterPro" id="IPR050834">
    <property type="entry name" value="Glycosyltransf_2"/>
</dbReference>
<protein>
    <submittedName>
        <fullName evidence="2">Glycosyltransferase family 2 protein</fullName>
        <ecNumber evidence="2">2.4.-.-</ecNumber>
    </submittedName>
</protein>
<dbReference type="Proteomes" id="UP001239169">
    <property type="component" value="Chromosome"/>
</dbReference>
<evidence type="ECO:0000259" key="1">
    <source>
        <dbReference type="Pfam" id="PF00535"/>
    </source>
</evidence>
<reference evidence="2 3" key="1">
    <citation type="submission" date="2023-04" db="EMBL/GenBank/DDBJ databases">
        <title>Bacteria Genome Submission.</title>
        <authorList>
            <person name="Isaac P."/>
        </authorList>
    </citation>
    <scope>NUCLEOTIDE SEQUENCE [LARGE SCALE GENOMIC DNA]</scope>
    <source>
        <strain evidence="2 3">SampleS7P1</strain>
    </source>
</reference>
<dbReference type="PANTHER" id="PTHR43685">
    <property type="entry name" value="GLYCOSYLTRANSFERASE"/>
    <property type="match status" value="1"/>
</dbReference>
<dbReference type="InterPro" id="IPR001173">
    <property type="entry name" value="Glyco_trans_2-like"/>
</dbReference>
<dbReference type="SUPFAM" id="SSF53448">
    <property type="entry name" value="Nucleotide-diphospho-sugar transferases"/>
    <property type="match status" value="1"/>
</dbReference>
<dbReference type="PANTHER" id="PTHR43685:SF2">
    <property type="entry name" value="GLYCOSYLTRANSFERASE 2-LIKE DOMAIN-CONTAINING PROTEIN"/>
    <property type="match status" value="1"/>
</dbReference>
<keyword evidence="3" id="KW-1185">Reference proteome</keyword>
<name>A0ABY8R3B7_PARBF</name>
<evidence type="ECO:0000313" key="3">
    <source>
        <dbReference type="Proteomes" id="UP001239169"/>
    </source>
</evidence>
<keyword evidence="2" id="KW-0328">Glycosyltransferase</keyword>